<dbReference type="SUPFAM" id="SSF47616">
    <property type="entry name" value="GST C-terminal domain-like"/>
    <property type="match status" value="1"/>
</dbReference>
<accession>A0A9W9HIR7</accession>
<dbReference type="SFLD" id="SFLDG00358">
    <property type="entry name" value="Main_(cytGST)"/>
    <property type="match status" value="1"/>
</dbReference>
<proteinExistence type="inferred from homology"/>
<dbReference type="InterPro" id="IPR040079">
    <property type="entry name" value="Glutathione_S-Trfase"/>
</dbReference>
<dbReference type="Gene3D" id="1.20.1050.10">
    <property type="match status" value="1"/>
</dbReference>
<gene>
    <name evidence="2" type="ORF">N7476_003248</name>
</gene>
<comment type="similarity">
    <text evidence="1">Belongs to the GST superfamily.</text>
</comment>
<dbReference type="Pfam" id="PF13409">
    <property type="entry name" value="GST_N_2"/>
    <property type="match status" value="1"/>
</dbReference>
<dbReference type="InterPro" id="IPR004045">
    <property type="entry name" value="Glutathione_S-Trfase_N"/>
</dbReference>
<dbReference type="InterPro" id="IPR036249">
    <property type="entry name" value="Thioredoxin-like_sf"/>
</dbReference>
<dbReference type="PANTHER" id="PTHR44051:SF8">
    <property type="entry name" value="GLUTATHIONE S-TRANSFERASE GSTA"/>
    <property type="match status" value="1"/>
</dbReference>
<dbReference type="Proteomes" id="UP001147746">
    <property type="component" value="Unassembled WGS sequence"/>
</dbReference>
<reference evidence="2" key="2">
    <citation type="journal article" date="2023" name="IMA Fungus">
        <title>Comparative genomic study of the Penicillium genus elucidates a diverse pangenome and 15 lateral gene transfer events.</title>
        <authorList>
            <person name="Petersen C."/>
            <person name="Sorensen T."/>
            <person name="Nielsen M.R."/>
            <person name="Sondergaard T.E."/>
            <person name="Sorensen J.L."/>
            <person name="Fitzpatrick D.A."/>
            <person name="Frisvad J.C."/>
            <person name="Nielsen K.L."/>
        </authorList>
    </citation>
    <scope>NUCLEOTIDE SEQUENCE</scope>
    <source>
        <strain evidence="2">IBT 21472</strain>
    </source>
</reference>
<dbReference type="AlphaFoldDB" id="A0A9W9HIR7"/>
<evidence type="ECO:0000256" key="1">
    <source>
        <dbReference type="ARBA" id="ARBA00007409"/>
    </source>
</evidence>
<protein>
    <submittedName>
        <fullName evidence="2">Uncharacterized protein</fullName>
    </submittedName>
</protein>
<dbReference type="InterPro" id="IPR004046">
    <property type="entry name" value="GST_C"/>
</dbReference>
<dbReference type="SFLD" id="SFLDS00019">
    <property type="entry name" value="Glutathione_Transferase_(cytos"/>
    <property type="match status" value="1"/>
</dbReference>
<dbReference type="InterPro" id="IPR010987">
    <property type="entry name" value="Glutathione-S-Trfase_C-like"/>
</dbReference>
<keyword evidence="3" id="KW-1185">Reference proteome</keyword>
<dbReference type="PROSITE" id="PS50405">
    <property type="entry name" value="GST_CTER"/>
    <property type="match status" value="1"/>
</dbReference>
<dbReference type="Gene3D" id="3.40.30.10">
    <property type="entry name" value="Glutaredoxin"/>
    <property type="match status" value="1"/>
</dbReference>
<evidence type="ECO:0000313" key="2">
    <source>
        <dbReference type="EMBL" id="KAJ5324648.1"/>
    </source>
</evidence>
<organism evidence="2 3">
    <name type="scientific">Penicillium atrosanguineum</name>
    <dbReference type="NCBI Taxonomy" id="1132637"/>
    <lineage>
        <taxon>Eukaryota</taxon>
        <taxon>Fungi</taxon>
        <taxon>Dikarya</taxon>
        <taxon>Ascomycota</taxon>
        <taxon>Pezizomycotina</taxon>
        <taxon>Eurotiomycetes</taxon>
        <taxon>Eurotiomycetidae</taxon>
        <taxon>Eurotiales</taxon>
        <taxon>Aspergillaceae</taxon>
        <taxon>Penicillium</taxon>
    </lineage>
</organism>
<dbReference type="PANTHER" id="PTHR44051">
    <property type="entry name" value="GLUTATHIONE S-TRANSFERASE-RELATED"/>
    <property type="match status" value="1"/>
</dbReference>
<name>A0A9W9HIR7_9EURO</name>
<evidence type="ECO:0000313" key="3">
    <source>
        <dbReference type="Proteomes" id="UP001147746"/>
    </source>
</evidence>
<dbReference type="EMBL" id="JAPZBO010000002">
    <property type="protein sequence ID" value="KAJ5324648.1"/>
    <property type="molecule type" value="Genomic_DNA"/>
</dbReference>
<dbReference type="SUPFAM" id="SSF52833">
    <property type="entry name" value="Thioredoxin-like"/>
    <property type="match status" value="1"/>
</dbReference>
<dbReference type="CDD" id="cd03057">
    <property type="entry name" value="GST_N_Beta"/>
    <property type="match status" value="1"/>
</dbReference>
<reference evidence="2" key="1">
    <citation type="submission" date="2022-12" db="EMBL/GenBank/DDBJ databases">
        <authorList>
            <person name="Petersen C."/>
        </authorList>
    </citation>
    <scope>NUCLEOTIDE SEQUENCE</scope>
    <source>
        <strain evidence="2">IBT 21472</strain>
    </source>
</reference>
<comment type="caution">
    <text evidence="2">The sequence shown here is derived from an EMBL/GenBank/DDBJ whole genome shotgun (WGS) entry which is preliminary data.</text>
</comment>
<dbReference type="Pfam" id="PF00043">
    <property type="entry name" value="GST_C"/>
    <property type="match status" value="1"/>
</dbReference>
<sequence>MAENTTPTVRLWYSPGACSFVPHVALGEAGIKADLILAQVGAMAEEFQAVNPKRRVPVLAIDDEVITEMAAILTAVSSLAPESKLLGRTTLETIRVYEWLNYFSTTAHAQAVASVFRTERFTNDPSTYPAIRQKGRETIQEVYALIEEKLKASGTQFAVGDSFTVADACLVLLYLWASRLNIEMEYTYPFYTVYVNRQAERESVKEARKIHTL</sequence>
<dbReference type="InterPro" id="IPR036282">
    <property type="entry name" value="Glutathione-S-Trfase_C_sf"/>
</dbReference>